<feature type="transmembrane region" description="Helical" evidence="1">
    <location>
        <begin position="53"/>
        <end position="74"/>
    </location>
</feature>
<keyword evidence="1" id="KW-1133">Transmembrane helix</keyword>
<dbReference type="STRING" id="935700.jaqu_06230"/>
<feature type="transmembrane region" description="Helical" evidence="1">
    <location>
        <begin position="215"/>
        <end position="232"/>
    </location>
</feature>
<keyword evidence="1" id="KW-0812">Transmembrane</keyword>
<dbReference type="InterPro" id="IPR038330">
    <property type="entry name" value="TspO/MBR-related_sf"/>
</dbReference>
<sequence length="238" mass="25515">MRAMSPMTLRAAFVLILSLAFAASPLFVPDFGGYDPMQFPVPLENPPVQPAGYAFAIWGLIYLWLIASAAFGLWKRGHDVAWDAPRIPLGLSLAVGAIWLPVAVVSPIWATVLIWAMLIPALWALARTPQQDLWLLRAPIGLYAGWLTAASSVSIGLVASGWDIPPFGPSGWAVAAVLLALMLASIMLRVRASLLYGLALVWALVAVTVRNGFDFVGILALVGAVLILGLTLRRLRPA</sequence>
<evidence type="ECO:0000256" key="1">
    <source>
        <dbReference type="SAM" id="Phobius"/>
    </source>
</evidence>
<evidence type="ECO:0000313" key="2">
    <source>
        <dbReference type="EMBL" id="KIT17732.1"/>
    </source>
</evidence>
<protein>
    <submittedName>
        <fullName evidence="2">Uncharacterized protein</fullName>
    </submittedName>
</protein>
<dbReference type="AlphaFoldDB" id="A0A0D1CSI9"/>
<feature type="transmembrane region" description="Helical" evidence="1">
    <location>
        <begin position="138"/>
        <end position="159"/>
    </location>
</feature>
<organism evidence="2 3">
    <name type="scientific">Jannaschia aquimarina</name>
    <dbReference type="NCBI Taxonomy" id="935700"/>
    <lineage>
        <taxon>Bacteria</taxon>
        <taxon>Pseudomonadati</taxon>
        <taxon>Pseudomonadota</taxon>
        <taxon>Alphaproteobacteria</taxon>
        <taxon>Rhodobacterales</taxon>
        <taxon>Roseobacteraceae</taxon>
        <taxon>Jannaschia</taxon>
    </lineage>
</organism>
<feature type="transmembrane region" description="Helical" evidence="1">
    <location>
        <begin position="171"/>
        <end position="188"/>
    </location>
</feature>
<comment type="caution">
    <text evidence="2">The sequence shown here is derived from an EMBL/GenBank/DDBJ whole genome shotgun (WGS) entry which is preliminary data.</text>
</comment>
<feature type="transmembrane region" description="Helical" evidence="1">
    <location>
        <begin position="193"/>
        <end position="209"/>
    </location>
</feature>
<name>A0A0D1CSI9_9RHOB</name>
<keyword evidence="1" id="KW-0472">Membrane</keyword>
<evidence type="ECO:0000313" key="3">
    <source>
        <dbReference type="Proteomes" id="UP000032232"/>
    </source>
</evidence>
<dbReference type="PATRIC" id="fig|935700.4.peg.658"/>
<keyword evidence="3" id="KW-1185">Reference proteome</keyword>
<dbReference type="EMBL" id="JYFE01000016">
    <property type="protein sequence ID" value="KIT17732.1"/>
    <property type="molecule type" value="Genomic_DNA"/>
</dbReference>
<accession>A0A0D1CSI9</accession>
<feature type="transmembrane region" description="Helical" evidence="1">
    <location>
        <begin position="86"/>
        <end position="102"/>
    </location>
</feature>
<gene>
    <name evidence="2" type="ORF">jaqu_06230</name>
</gene>
<reference evidence="2 3" key="1">
    <citation type="submission" date="2015-02" db="EMBL/GenBank/DDBJ databases">
        <title>Genome Sequence of Jannaschia aquimarina DSM28248, a member of the Roseobacter clade.</title>
        <authorList>
            <person name="Voget S."/>
            <person name="Daniel R."/>
        </authorList>
    </citation>
    <scope>NUCLEOTIDE SEQUENCE [LARGE SCALE GENOMIC DNA]</scope>
    <source>
        <strain evidence="2 3">GSW-M26</strain>
    </source>
</reference>
<feature type="transmembrane region" description="Helical" evidence="1">
    <location>
        <begin position="108"/>
        <end position="126"/>
    </location>
</feature>
<dbReference type="Proteomes" id="UP000032232">
    <property type="component" value="Unassembled WGS sequence"/>
</dbReference>
<dbReference type="Gene3D" id="1.20.1260.100">
    <property type="entry name" value="TspO/MBR protein"/>
    <property type="match status" value="1"/>
</dbReference>
<proteinExistence type="predicted"/>